<dbReference type="SMART" id="SM00855">
    <property type="entry name" value="PGAM"/>
    <property type="match status" value="1"/>
</dbReference>
<feature type="region of interest" description="Disordered" evidence="2">
    <location>
        <begin position="135"/>
        <end position="231"/>
    </location>
</feature>
<feature type="compositionally biased region" description="Low complexity" evidence="2">
    <location>
        <begin position="174"/>
        <end position="188"/>
    </location>
</feature>
<dbReference type="EMBL" id="KZ819307">
    <property type="protein sequence ID" value="PWN95079.1"/>
    <property type="molecule type" value="Genomic_DNA"/>
</dbReference>
<keyword evidence="1" id="KW-0378">Hydrolase</keyword>
<dbReference type="GO" id="GO:0005829">
    <property type="term" value="C:cytosol"/>
    <property type="evidence" value="ECO:0007669"/>
    <property type="project" value="TreeGrafter"/>
</dbReference>
<organism evidence="3 4">
    <name type="scientific">Tilletiopsis washingtonensis</name>
    <dbReference type="NCBI Taxonomy" id="58919"/>
    <lineage>
        <taxon>Eukaryota</taxon>
        <taxon>Fungi</taxon>
        <taxon>Dikarya</taxon>
        <taxon>Basidiomycota</taxon>
        <taxon>Ustilaginomycotina</taxon>
        <taxon>Exobasidiomycetes</taxon>
        <taxon>Entylomatales</taxon>
        <taxon>Entylomatales incertae sedis</taxon>
        <taxon>Tilletiopsis</taxon>
    </lineage>
</organism>
<feature type="compositionally biased region" description="Acidic residues" evidence="2">
    <location>
        <begin position="156"/>
        <end position="165"/>
    </location>
</feature>
<accession>A0A316Z0M6</accession>
<keyword evidence="4" id="KW-1185">Reference proteome</keyword>
<dbReference type="PANTHER" id="PTHR46517:SF1">
    <property type="entry name" value="FRUCTOSE-2,6-BISPHOSPHATASE TIGAR"/>
    <property type="match status" value="1"/>
</dbReference>
<dbReference type="AlphaFoldDB" id="A0A316Z0M6"/>
<evidence type="ECO:0000313" key="3">
    <source>
        <dbReference type="EMBL" id="PWN95079.1"/>
    </source>
</evidence>
<evidence type="ECO:0000313" key="4">
    <source>
        <dbReference type="Proteomes" id="UP000245946"/>
    </source>
</evidence>
<name>A0A316Z0M6_9BASI</name>
<feature type="compositionally biased region" description="Low complexity" evidence="2">
    <location>
        <begin position="200"/>
        <end position="231"/>
    </location>
</feature>
<feature type="region of interest" description="Disordered" evidence="2">
    <location>
        <begin position="363"/>
        <end position="383"/>
    </location>
</feature>
<dbReference type="InterPro" id="IPR013078">
    <property type="entry name" value="His_Pase_superF_clade-1"/>
</dbReference>
<dbReference type="GO" id="GO:0004331">
    <property type="term" value="F:fructose-2,6-bisphosphate 2-phosphatase activity"/>
    <property type="evidence" value="ECO:0007669"/>
    <property type="project" value="TreeGrafter"/>
</dbReference>
<dbReference type="OrthoDB" id="354304at2759"/>
<dbReference type="SUPFAM" id="SSF53254">
    <property type="entry name" value="Phosphoglycerate mutase-like"/>
    <property type="match status" value="1"/>
</dbReference>
<feature type="region of interest" description="Disordered" evidence="2">
    <location>
        <begin position="267"/>
        <end position="301"/>
    </location>
</feature>
<dbReference type="RefSeq" id="XP_025595358.1">
    <property type="nucleotide sequence ID" value="XM_025739231.1"/>
</dbReference>
<dbReference type="InterPro" id="IPR029033">
    <property type="entry name" value="His_PPase_superfam"/>
</dbReference>
<evidence type="ECO:0000256" key="2">
    <source>
        <dbReference type="SAM" id="MobiDB-lite"/>
    </source>
</evidence>
<reference evidence="3 4" key="1">
    <citation type="journal article" date="2018" name="Mol. Biol. Evol.">
        <title>Broad Genomic Sampling Reveals a Smut Pathogenic Ancestry of the Fungal Clade Ustilaginomycotina.</title>
        <authorList>
            <person name="Kijpornyongpan T."/>
            <person name="Mondo S.J."/>
            <person name="Barry K."/>
            <person name="Sandor L."/>
            <person name="Lee J."/>
            <person name="Lipzen A."/>
            <person name="Pangilinan J."/>
            <person name="LaButti K."/>
            <person name="Hainaut M."/>
            <person name="Henrissat B."/>
            <person name="Grigoriev I.V."/>
            <person name="Spatafora J.W."/>
            <person name="Aime M.C."/>
        </authorList>
    </citation>
    <scope>NUCLEOTIDE SEQUENCE [LARGE SCALE GENOMIC DNA]</scope>
    <source>
        <strain evidence="3 4">MCA 4186</strain>
    </source>
</reference>
<dbReference type="GO" id="GO:0045820">
    <property type="term" value="P:negative regulation of glycolytic process"/>
    <property type="evidence" value="ECO:0007669"/>
    <property type="project" value="TreeGrafter"/>
</dbReference>
<sequence>MLTLIRHAQTEANAAHLLQGSSDSPLTALGRRQAEALPANPHFTQQQPTALFVSPLGRTRATAAPLAASLKLTPEPRTGLQERDFGAREGTRRGVHQRGFEKGTGRGESEEAWRRRVRDEGCELLRRAGLLDVPFAGGSGSSSVAPLASRTRVRDADEDDEDVDAVEAAREAEAALQSAPSAEPAAPAVKRRRLTEDLQQTAEAAAPPAVPDAAQATVPSAAASSTSAPSAPRARALAPIGSYAPSFSAVAEPARSLRAGDAAAAATPAASAVPVSPDKSRSSTDASSSHTLAAPLSPSPPSPAPHLVAVTHGLFLSLFFKLFLPAQHVRFAQNTGVFVVVRAPEGGLVLLLEDNARHLGKSGAAKKEARAKGQRSLAEMWRK</sequence>
<feature type="compositionally biased region" description="Low complexity" evidence="2">
    <location>
        <begin position="267"/>
        <end position="296"/>
    </location>
</feature>
<dbReference type="Proteomes" id="UP000245946">
    <property type="component" value="Unassembled WGS sequence"/>
</dbReference>
<proteinExistence type="predicted"/>
<gene>
    <name evidence="3" type="ORF">FA09DRAFT_159280</name>
</gene>
<protein>
    <submittedName>
        <fullName evidence="3">Phosphoglycerate mutase-like protein</fullName>
    </submittedName>
</protein>
<dbReference type="GO" id="GO:0043456">
    <property type="term" value="P:regulation of pentose-phosphate shunt"/>
    <property type="evidence" value="ECO:0007669"/>
    <property type="project" value="TreeGrafter"/>
</dbReference>
<dbReference type="GeneID" id="37266777"/>
<dbReference type="Gene3D" id="3.40.50.1240">
    <property type="entry name" value="Phosphoglycerate mutase-like"/>
    <property type="match status" value="1"/>
</dbReference>
<dbReference type="InterPro" id="IPR051695">
    <property type="entry name" value="Phosphoglycerate_Mutase"/>
</dbReference>
<dbReference type="CDD" id="cd07067">
    <property type="entry name" value="HP_PGM_like"/>
    <property type="match status" value="1"/>
</dbReference>
<dbReference type="STRING" id="58919.A0A316Z0M6"/>
<dbReference type="PANTHER" id="PTHR46517">
    <property type="entry name" value="FRUCTOSE-2,6-BISPHOSPHATASE TIGAR"/>
    <property type="match status" value="1"/>
</dbReference>
<evidence type="ECO:0000256" key="1">
    <source>
        <dbReference type="ARBA" id="ARBA00022801"/>
    </source>
</evidence>
<dbReference type="Pfam" id="PF00300">
    <property type="entry name" value="His_Phos_1"/>
    <property type="match status" value="1"/>
</dbReference>